<gene>
    <name evidence="3" type="ORF">FOE78_20160</name>
</gene>
<sequence>MIVLDIDPNVVKPGWTPLIITILLAAAIALLMISMRRQMRKVTVPYRDELRAQEQSEAEDTEPSVAEQSDEAEVEEPVDHDDRHPIGNSG</sequence>
<keyword evidence="2" id="KW-0472">Membrane</keyword>
<feature type="compositionally biased region" description="Acidic residues" evidence="1">
    <location>
        <begin position="56"/>
        <end position="79"/>
    </location>
</feature>
<keyword evidence="4" id="KW-1185">Reference proteome</keyword>
<dbReference type="Proteomes" id="UP000319263">
    <property type="component" value="Chromosome"/>
</dbReference>
<feature type="transmembrane region" description="Helical" evidence="2">
    <location>
        <begin position="15"/>
        <end position="33"/>
    </location>
</feature>
<accession>A0A516Q3F2</accession>
<feature type="region of interest" description="Disordered" evidence="1">
    <location>
        <begin position="51"/>
        <end position="90"/>
    </location>
</feature>
<dbReference type="EMBL" id="CP041692">
    <property type="protein sequence ID" value="QDP97912.1"/>
    <property type="molecule type" value="Genomic_DNA"/>
</dbReference>
<evidence type="ECO:0000313" key="3">
    <source>
        <dbReference type="EMBL" id="QDP97912.1"/>
    </source>
</evidence>
<organism evidence="3 4">
    <name type="scientific">Microlunatus elymi</name>
    <dbReference type="NCBI Taxonomy" id="2596828"/>
    <lineage>
        <taxon>Bacteria</taxon>
        <taxon>Bacillati</taxon>
        <taxon>Actinomycetota</taxon>
        <taxon>Actinomycetes</taxon>
        <taxon>Propionibacteriales</taxon>
        <taxon>Propionibacteriaceae</taxon>
        <taxon>Microlunatus</taxon>
    </lineage>
</organism>
<protein>
    <submittedName>
        <fullName evidence="3">Uncharacterized protein</fullName>
    </submittedName>
</protein>
<dbReference type="RefSeq" id="WP_143987866.1">
    <property type="nucleotide sequence ID" value="NZ_CP041692.1"/>
</dbReference>
<keyword evidence="2" id="KW-0812">Transmembrane</keyword>
<keyword evidence="2" id="KW-1133">Transmembrane helix</keyword>
<feature type="compositionally biased region" description="Basic and acidic residues" evidence="1">
    <location>
        <begin position="80"/>
        <end position="90"/>
    </location>
</feature>
<dbReference type="KEGG" id="mik:FOE78_20160"/>
<dbReference type="OrthoDB" id="3734493at2"/>
<proteinExistence type="predicted"/>
<evidence type="ECO:0000256" key="1">
    <source>
        <dbReference type="SAM" id="MobiDB-lite"/>
    </source>
</evidence>
<evidence type="ECO:0000313" key="4">
    <source>
        <dbReference type="Proteomes" id="UP000319263"/>
    </source>
</evidence>
<evidence type="ECO:0000256" key="2">
    <source>
        <dbReference type="SAM" id="Phobius"/>
    </source>
</evidence>
<dbReference type="AlphaFoldDB" id="A0A516Q3F2"/>
<reference evidence="3 4" key="1">
    <citation type="submission" date="2019-07" db="EMBL/GenBank/DDBJ databases">
        <title>Microlunatus dokdonensis sp. nov. isolated from the rhizospheric soil of the wild plant Elymus tsukushiensis.</title>
        <authorList>
            <person name="Ghim S.-Y."/>
            <person name="Hwang Y.-J."/>
            <person name="Son J.-S."/>
            <person name="Shin J.-H."/>
        </authorList>
    </citation>
    <scope>NUCLEOTIDE SEQUENCE [LARGE SCALE GENOMIC DNA]</scope>
    <source>
        <strain evidence="3 4">KUDC0627</strain>
    </source>
</reference>
<name>A0A516Q3F2_9ACTN</name>